<proteinExistence type="predicted"/>
<dbReference type="EMBL" id="SRLO01000049">
    <property type="protein sequence ID" value="TNN80985.1"/>
    <property type="molecule type" value="Genomic_DNA"/>
</dbReference>
<accession>A0A4Z2ISV5</accession>
<dbReference type="Proteomes" id="UP000314294">
    <property type="component" value="Unassembled WGS sequence"/>
</dbReference>
<sequence length="66" mass="7793">MYREVHVRVRSQQNKPDQCPFSVSRSLSPAASLLLRWKQRHIYDRWSKKKRDLGRDQPSSAPCPTI</sequence>
<dbReference type="AlphaFoldDB" id="A0A4Z2ISV5"/>
<comment type="caution">
    <text evidence="2">The sequence shown here is derived from an EMBL/GenBank/DDBJ whole genome shotgun (WGS) entry which is preliminary data.</text>
</comment>
<reference evidence="2 3" key="1">
    <citation type="submission" date="2019-03" db="EMBL/GenBank/DDBJ databases">
        <title>First draft genome of Liparis tanakae, snailfish: a comprehensive survey of snailfish specific genes.</title>
        <authorList>
            <person name="Kim W."/>
            <person name="Song I."/>
            <person name="Jeong J.-H."/>
            <person name="Kim D."/>
            <person name="Kim S."/>
            <person name="Ryu S."/>
            <person name="Song J.Y."/>
            <person name="Lee S.K."/>
        </authorList>
    </citation>
    <scope>NUCLEOTIDE SEQUENCE [LARGE SCALE GENOMIC DNA]</scope>
    <source>
        <tissue evidence="2">Muscle</tissue>
    </source>
</reference>
<evidence type="ECO:0000313" key="3">
    <source>
        <dbReference type="Proteomes" id="UP000314294"/>
    </source>
</evidence>
<evidence type="ECO:0000256" key="1">
    <source>
        <dbReference type="SAM" id="MobiDB-lite"/>
    </source>
</evidence>
<evidence type="ECO:0000313" key="2">
    <source>
        <dbReference type="EMBL" id="TNN80985.1"/>
    </source>
</evidence>
<feature type="region of interest" description="Disordered" evidence="1">
    <location>
        <begin position="1"/>
        <end position="22"/>
    </location>
</feature>
<gene>
    <name evidence="2" type="ORF">EYF80_008641</name>
</gene>
<protein>
    <submittedName>
        <fullName evidence="2">Uncharacterized protein</fullName>
    </submittedName>
</protein>
<keyword evidence="3" id="KW-1185">Reference proteome</keyword>
<organism evidence="2 3">
    <name type="scientific">Liparis tanakae</name>
    <name type="common">Tanaka's snailfish</name>
    <dbReference type="NCBI Taxonomy" id="230148"/>
    <lineage>
        <taxon>Eukaryota</taxon>
        <taxon>Metazoa</taxon>
        <taxon>Chordata</taxon>
        <taxon>Craniata</taxon>
        <taxon>Vertebrata</taxon>
        <taxon>Euteleostomi</taxon>
        <taxon>Actinopterygii</taxon>
        <taxon>Neopterygii</taxon>
        <taxon>Teleostei</taxon>
        <taxon>Neoteleostei</taxon>
        <taxon>Acanthomorphata</taxon>
        <taxon>Eupercaria</taxon>
        <taxon>Perciformes</taxon>
        <taxon>Cottioidei</taxon>
        <taxon>Cottales</taxon>
        <taxon>Liparidae</taxon>
        <taxon>Liparis</taxon>
    </lineage>
</organism>
<name>A0A4Z2ISV5_9TELE</name>